<feature type="binding site" evidence="4">
    <location>
        <position position="9"/>
    </location>
    <ligand>
        <name>3-amino-2-oxopropyl phosphate</name>
        <dbReference type="ChEBI" id="CHEBI:57279"/>
    </ligand>
</feature>
<feature type="binding site" evidence="4">
    <location>
        <position position="52"/>
    </location>
    <ligand>
        <name>1-deoxy-D-xylulose 5-phosphate</name>
        <dbReference type="ChEBI" id="CHEBI:57792"/>
    </ligand>
</feature>
<dbReference type="NCBIfam" id="NF003625">
    <property type="entry name" value="PRK05265.1-3"/>
    <property type="match status" value="1"/>
</dbReference>
<feature type="active site" description="Proton acceptor" evidence="4">
    <location>
        <position position="45"/>
    </location>
</feature>
<keyword evidence="7" id="KW-1185">Reference proteome</keyword>
<comment type="catalytic activity">
    <reaction evidence="4">
        <text>3-amino-2-oxopropyl phosphate + 1-deoxy-D-xylulose 5-phosphate = pyridoxine 5'-phosphate + phosphate + 2 H2O + H(+)</text>
        <dbReference type="Rhea" id="RHEA:15265"/>
        <dbReference type="ChEBI" id="CHEBI:15377"/>
        <dbReference type="ChEBI" id="CHEBI:15378"/>
        <dbReference type="ChEBI" id="CHEBI:43474"/>
        <dbReference type="ChEBI" id="CHEBI:57279"/>
        <dbReference type="ChEBI" id="CHEBI:57792"/>
        <dbReference type="ChEBI" id="CHEBI:58589"/>
        <dbReference type="EC" id="2.6.99.2"/>
    </reaction>
</comment>
<dbReference type="EMBL" id="JAYMYJ010000142">
    <property type="protein sequence ID" value="MEB4592775.1"/>
    <property type="molecule type" value="Genomic_DNA"/>
</dbReference>
<feature type="site" description="Transition state stabilizer" evidence="4">
    <location>
        <position position="153"/>
    </location>
</feature>
<reference evidence="7" key="1">
    <citation type="submission" date="2023-07" db="EMBL/GenBank/DDBJ databases">
        <title>The carbon used by Thiothrix.</title>
        <authorList>
            <person name="Chen L."/>
        </authorList>
    </citation>
    <scope>NUCLEOTIDE SEQUENCE [LARGE SCALE GENOMIC DNA]</scope>
</reference>
<dbReference type="InterPro" id="IPR004569">
    <property type="entry name" value="PyrdxlP_synth_PdxJ"/>
</dbReference>
<keyword evidence="1 4" id="KW-0963">Cytoplasm</keyword>
<dbReference type="Gene3D" id="3.20.20.70">
    <property type="entry name" value="Aldolase class I"/>
    <property type="match status" value="1"/>
</dbReference>
<comment type="subcellular location">
    <subcellularLocation>
        <location evidence="4">Cytoplasm</location>
    </subcellularLocation>
</comment>
<evidence type="ECO:0000256" key="4">
    <source>
        <dbReference type="HAMAP-Rule" id="MF_00279"/>
    </source>
</evidence>
<sequence>MNKIELGVNIDHIATIRQARGTPYPDLLEAVRLVEDAGAQAITIHLREDRRHIQDADAYAIRKMCSARLNLELAATAEMVDIACDVLPNDCCIVPEKREELTTEGGLDIIGQFERIRNATQRLGSAGIRVSLFIEPEPEHIRRALDIGAPVIELHTGAYANATGADQQRELARIRNAAEFADSLGIQVNAGHGLDYHNTQAIAAIPPIRELNIGHSMVARAIFVGIRQATAEMLALMQGARAAS</sequence>
<name>A0ABU6D168_9GAMM</name>
<dbReference type="NCBIfam" id="NF003627">
    <property type="entry name" value="PRK05265.1-5"/>
    <property type="match status" value="1"/>
</dbReference>
<feature type="active site" description="Proton donor" evidence="4">
    <location>
        <position position="192"/>
    </location>
</feature>
<evidence type="ECO:0000256" key="1">
    <source>
        <dbReference type="ARBA" id="ARBA00022490"/>
    </source>
</evidence>
<dbReference type="PANTHER" id="PTHR30456:SF0">
    <property type="entry name" value="PYRIDOXINE 5'-PHOSPHATE SYNTHASE"/>
    <property type="match status" value="1"/>
</dbReference>
<feature type="binding site" evidence="4">
    <location>
        <position position="102"/>
    </location>
    <ligand>
        <name>1-deoxy-D-xylulose 5-phosphate</name>
        <dbReference type="ChEBI" id="CHEBI:57792"/>
    </ligand>
</feature>
<keyword evidence="2 4" id="KW-0808">Transferase</keyword>
<dbReference type="Pfam" id="PF03740">
    <property type="entry name" value="PdxJ"/>
    <property type="match status" value="1"/>
</dbReference>
<evidence type="ECO:0000313" key="6">
    <source>
        <dbReference type="EMBL" id="MEB4592775.1"/>
    </source>
</evidence>
<comment type="pathway">
    <text evidence="4">Cofactor biosynthesis; pyridoxine 5'-phosphate biosynthesis; pyridoxine 5'-phosphate from D-erythrose 4-phosphate: step 5/5.</text>
</comment>
<reference evidence="6 7" key="2">
    <citation type="submission" date="2024-01" db="EMBL/GenBank/DDBJ databases">
        <authorList>
            <person name="Xie X."/>
        </authorList>
    </citation>
    <scope>NUCLEOTIDE SEQUENCE [LARGE SCALE GENOMIC DNA]</scope>
    <source>
        <strain evidence="6">SCUT-1</strain>
    </source>
</reference>
<feature type="active site" description="Proton acceptor" evidence="4">
    <location>
        <position position="72"/>
    </location>
</feature>
<protein>
    <recommendedName>
        <fullName evidence="4 5">Pyridoxine 5'-phosphate synthase</fullName>
        <shortName evidence="4">PNP synthase</shortName>
        <ecNumber evidence="4 5">2.6.99.2</ecNumber>
    </recommendedName>
</protein>
<comment type="subunit">
    <text evidence="4">Homooctamer; tetramer of dimers.</text>
</comment>
<evidence type="ECO:0000256" key="3">
    <source>
        <dbReference type="ARBA" id="ARBA00023096"/>
    </source>
</evidence>
<comment type="similarity">
    <text evidence="4">Belongs to the PNP synthase family.</text>
</comment>
<dbReference type="NCBIfam" id="NF003623">
    <property type="entry name" value="PRK05265.1-1"/>
    <property type="match status" value="1"/>
</dbReference>
<dbReference type="EC" id="2.6.99.2" evidence="4 5"/>
<dbReference type="SUPFAM" id="SSF63892">
    <property type="entry name" value="Pyridoxine 5'-phosphate synthase"/>
    <property type="match status" value="1"/>
</dbReference>
<dbReference type="CDD" id="cd00003">
    <property type="entry name" value="PNPsynthase"/>
    <property type="match status" value="1"/>
</dbReference>
<keyword evidence="3 4" id="KW-0664">Pyridoxine biosynthesis</keyword>
<dbReference type="NCBIfam" id="TIGR00559">
    <property type="entry name" value="pdxJ"/>
    <property type="match status" value="1"/>
</dbReference>
<dbReference type="InterPro" id="IPR036130">
    <property type="entry name" value="Pyridoxine-5'_phos_synth"/>
</dbReference>
<evidence type="ECO:0000256" key="5">
    <source>
        <dbReference type="NCBIfam" id="TIGR00559"/>
    </source>
</evidence>
<dbReference type="RefSeq" id="WP_324697253.1">
    <property type="nucleotide sequence ID" value="NZ_JAYMYJ010000142.1"/>
</dbReference>
<gene>
    <name evidence="4 6" type="primary">pdxJ</name>
    <name evidence="6" type="ORF">VSS37_17470</name>
</gene>
<feature type="binding site" evidence="4">
    <location>
        <begin position="11"/>
        <end position="12"/>
    </location>
    <ligand>
        <name>1-deoxy-D-xylulose 5-phosphate</name>
        <dbReference type="ChEBI" id="CHEBI:57792"/>
    </ligand>
</feature>
<evidence type="ECO:0000256" key="2">
    <source>
        <dbReference type="ARBA" id="ARBA00022679"/>
    </source>
</evidence>
<feature type="binding site" evidence="4">
    <location>
        <position position="20"/>
    </location>
    <ligand>
        <name>3-amino-2-oxopropyl phosphate</name>
        <dbReference type="ChEBI" id="CHEBI:57279"/>
    </ligand>
</feature>
<feature type="binding site" evidence="4">
    <location>
        <begin position="214"/>
        <end position="215"/>
    </location>
    <ligand>
        <name>3-amino-2-oxopropyl phosphate</name>
        <dbReference type="ChEBI" id="CHEBI:57279"/>
    </ligand>
</feature>
<organism evidence="6 7">
    <name type="scientific">Candidatus Thiothrix phosphatis</name>
    <dbReference type="NCBI Taxonomy" id="3112415"/>
    <lineage>
        <taxon>Bacteria</taxon>
        <taxon>Pseudomonadati</taxon>
        <taxon>Pseudomonadota</taxon>
        <taxon>Gammaproteobacteria</taxon>
        <taxon>Thiotrichales</taxon>
        <taxon>Thiotrichaceae</taxon>
        <taxon>Thiothrix</taxon>
    </lineage>
</organism>
<comment type="function">
    <text evidence="4">Catalyzes the complicated ring closure reaction between the two acyclic compounds 1-deoxy-D-xylulose-5-phosphate (DXP) and 3-amino-2-oxopropyl phosphate (1-amino-acetone-3-phosphate or AAP) to form pyridoxine 5'-phosphate (PNP) and inorganic phosphate.</text>
</comment>
<evidence type="ECO:0000313" key="7">
    <source>
        <dbReference type="Proteomes" id="UP001308005"/>
    </source>
</evidence>
<dbReference type="Proteomes" id="UP001308005">
    <property type="component" value="Unassembled WGS sequence"/>
</dbReference>
<accession>A0ABU6D168</accession>
<feature type="binding site" evidence="4">
    <location>
        <position position="47"/>
    </location>
    <ligand>
        <name>1-deoxy-D-xylulose 5-phosphate</name>
        <dbReference type="ChEBI" id="CHEBI:57792"/>
    </ligand>
</feature>
<proteinExistence type="inferred from homology"/>
<dbReference type="HAMAP" id="MF_00279">
    <property type="entry name" value="PdxJ"/>
    <property type="match status" value="1"/>
</dbReference>
<dbReference type="PANTHER" id="PTHR30456">
    <property type="entry name" value="PYRIDOXINE 5'-PHOSPHATE SYNTHASE"/>
    <property type="match status" value="1"/>
</dbReference>
<comment type="caution">
    <text evidence="6">The sequence shown here is derived from an EMBL/GenBank/DDBJ whole genome shotgun (WGS) entry which is preliminary data.</text>
</comment>
<dbReference type="GO" id="GO:0033856">
    <property type="term" value="F:pyridoxine 5'-phosphate synthase activity"/>
    <property type="evidence" value="ECO:0007669"/>
    <property type="project" value="UniProtKB-EC"/>
</dbReference>
<feature type="binding site" evidence="4">
    <location>
        <position position="193"/>
    </location>
    <ligand>
        <name>3-amino-2-oxopropyl phosphate</name>
        <dbReference type="ChEBI" id="CHEBI:57279"/>
    </ligand>
</feature>
<dbReference type="InterPro" id="IPR013785">
    <property type="entry name" value="Aldolase_TIM"/>
</dbReference>